<keyword evidence="3" id="KW-1185">Reference proteome</keyword>
<dbReference type="PANTHER" id="PTHR15294">
    <property type="entry name" value="RETINOVIN-RELATED"/>
    <property type="match status" value="1"/>
</dbReference>
<organism evidence="2 3">
    <name type="scientific">Caerostris darwini</name>
    <dbReference type="NCBI Taxonomy" id="1538125"/>
    <lineage>
        <taxon>Eukaryota</taxon>
        <taxon>Metazoa</taxon>
        <taxon>Ecdysozoa</taxon>
        <taxon>Arthropoda</taxon>
        <taxon>Chelicerata</taxon>
        <taxon>Arachnida</taxon>
        <taxon>Araneae</taxon>
        <taxon>Araneomorphae</taxon>
        <taxon>Entelegynae</taxon>
        <taxon>Araneoidea</taxon>
        <taxon>Araneidae</taxon>
        <taxon>Caerostris</taxon>
    </lineage>
</organism>
<dbReference type="Proteomes" id="UP001054837">
    <property type="component" value="Unassembled WGS sequence"/>
</dbReference>
<dbReference type="Pfam" id="PF15499">
    <property type="entry name" value="Peptidase_C98"/>
    <property type="match status" value="1"/>
</dbReference>
<dbReference type="InterPro" id="IPR028890">
    <property type="entry name" value="Peptidase_C98"/>
</dbReference>
<gene>
    <name evidence="2" type="primary">USPL1</name>
    <name evidence="2" type="ORF">CDAR_500511</name>
</gene>
<name>A0AAV4M9P5_9ARAC</name>
<dbReference type="GO" id="GO:0030576">
    <property type="term" value="P:Cajal body organization"/>
    <property type="evidence" value="ECO:0007669"/>
    <property type="project" value="InterPro"/>
</dbReference>
<dbReference type="AlphaFoldDB" id="A0AAV4M9P5"/>
<dbReference type="GO" id="GO:0015030">
    <property type="term" value="C:Cajal body"/>
    <property type="evidence" value="ECO:0007669"/>
    <property type="project" value="TreeGrafter"/>
</dbReference>
<dbReference type="EMBL" id="BPLQ01000179">
    <property type="protein sequence ID" value="GIX68487.1"/>
    <property type="molecule type" value="Genomic_DNA"/>
</dbReference>
<dbReference type="GO" id="GO:0032183">
    <property type="term" value="F:SUMO binding"/>
    <property type="evidence" value="ECO:0007669"/>
    <property type="project" value="InterPro"/>
</dbReference>
<evidence type="ECO:0000313" key="3">
    <source>
        <dbReference type="Proteomes" id="UP001054837"/>
    </source>
</evidence>
<proteinExistence type="predicted"/>
<dbReference type="PANTHER" id="PTHR15294:SF3">
    <property type="entry name" value="SUMO-SPECIFIC ISOPEPTIDASE USPL1"/>
    <property type="match status" value="1"/>
</dbReference>
<accession>A0AAV4M9P5</accession>
<dbReference type="SUPFAM" id="SSF54001">
    <property type="entry name" value="Cysteine proteinases"/>
    <property type="match status" value="1"/>
</dbReference>
<feature type="domain" description="Ubiquitin-specific peptidase-like SUMO isopeptidase" evidence="1">
    <location>
        <begin position="27"/>
        <end position="212"/>
    </location>
</feature>
<evidence type="ECO:0000313" key="2">
    <source>
        <dbReference type="EMBL" id="GIX68487.1"/>
    </source>
</evidence>
<reference evidence="2 3" key="1">
    <citation type="submission" date="2021-06" db="EMBL/GenBank/DDBJ databases">
        <title>Caerostris darwini draft genome.</title>
        <authorList>
            <person name="Kono N."/>
            <person name="Arakawa K."/>
        </authorList>
    </citation>
    <scope>NUCLEOTIDE SEQUENCE [LARGE SCALE GENOMIC DNA]</scope>
</reference>
<protein>
    <submittedName>
        <fullName evidence="2">SUMO-specific isopeptidase USPL1</fullName>
    </submittedName>
</protein>
<dbReference type="InterPro" id="IPR038765">
    <property type="entry name" value="Papain-like_cys_pep_sf"/>
</dbReference>
<evidence type="ECO:0000259" key="1">
    <source>
        <dbReference type="Pfam" id="PF15499"/>
    </source>
</evidence>
<dbReference type="InterPro" id="IPR033505">
    <property type="entry name" value="USPL1"/>
</dbReference>
<comment type="caution">
    <text evidence="2">The sequence shown here is derived from an EMBL/GenBank/DDBJ whole genome shotgun (WGS) entry which is preliminary data.</text>
</comment>
<sequence length="276" mass="31754">MDGKNEKKSSNSEKSNEVVPLERWFPMWRTNLNSCWLDSAMILLAHNGTLWNKIKKDPKSSLIANIICNYKIAIRILNSAESIQVADINKVHQLLDSARKNVFDYLKVKIGCVEGIPDSAFCALLNILKQNKEIENVFMIKFDQIIHCQVCGLTRVAETEKTIISFPKIKHFNPYGVVKLIKCPACTTPYHELRFIYKTLPRCLIFHFENGAGSGVLVRHGDTDKWMDYDNLKARMPRHLSFAKELPYLNLETTYILIYEANWNSLTKQEKPTSTN</sequence>
<dbReference type="GO" id="GO:0016926">
    <property type="term" value="P:protein desumoylation"/>
    <property type="evidence" value="ECO:0007669"/>
    <property type="project" value="TreeGrafter"/>
</dbReference>